<comment type="caution">
    <text evidence="1">The sequence shown here is derived from an EMBL/GenBank/DDBJ whole genome shotgun (WGS) entry which is preliminary data.</text>
</comment>
<reference evidence="1 2" key="1">
    <citation type="journal article" date="2021" name="Commun. Biol.">
        <title>The genome of Shorea leprosula (Dipterocarpaceae) highlights the ecological relevance of drought in aseasonal tropical rainforests.</title>
        <authorList>
            <person name="Ng K.K.S."/>
            <person name="Kobayashi M.J."/>
            <person name="Fawcett J.A."/>
            <person name="Hatakeyama M."/>
            <person name="Paape T."/>
            <person name="Ng C.H."/>
            <person name="Ang C.C."/>
            <person name="Tnah L.H."/>
            <person name="Lee C.T."/>
            <person name="Nishiyama T."/>
            <person name="Sese J."/>
            <person name="O'Brien M.J."/>
            <person name="Copetti D."/>
            <person name="Mohd Noor M.I."/>
            <person name="Ong R.C."/>
            <person name="Putra M."/>
            <person name="Sireger I.Z."/>
            <person name="Indrioko S."/>
            <person name="Kosugi Y."/>
            <person name="Izuno A."/>
            <person name="Isagi Y."/>
            <person name="Lee S.L."/>
            <person name="Shimizu K.K."/>
        </authorList>
    </citation>
    <scope>NUCLEOTIDE SEQUENCE [LARGE SCALE GENOMIC DNA]</scope>
    <source>
        <strain evidence="1">214</strain>
    </source>
</reference>
<accession>A0AAV5KJT8</accession>
<dbReference type="Proteomes" id="UP001054252">
    <property type="component" value="Unassembled WGS sequence"/>
</dbReference>
<gene>
    <name evidence="1" type="ORF">SLEP1_g34418</name>
</gene>
<protein>
    <recommendedName>
        <fullName evidence="3">VQ domain-containing protein</fullName>
    </recommendedName>
</protein>
<evidence type="ECO:0000313" key="2">
    <source>
        <dbReference type="Proteomes" id="UP001054252"/>
    </source>
</evidence>
<name>A0AAV5KJT8_9ROSI</name>
<evidence type="ECO:0008006" key="3">
    <source>
        <dbReference type="Google" id="ProtNLM"/>
    </source>
</evidence>
<evidence type="ECO:0000313" key="1">
    <source>
        <dbReference type="EMBL" id="GKV24870.1"/>
    </source>
</evidence>
<dbReference type="EMBL" id="BPVZ01000067">
    <property type="protein sequence ID" value="GKV24870.1"/>
    <property type="molecule type" value="Genomic_DNA"/>
</dbReference>
<dbReference type="AlphaFoldDB" id="A0AAV5KJT8"/>
<sequence>MGKKISQAPAKISKSNIEKKQRVNILIKVLRPVVYITGSSSFKKLVQELSGNGVPVSGQRSTPQIIEQVIPVIDFESSMEASIDNSFQLCNYLPCADEESQAYDPPFLEHFDHLALEYLSINQQEDSLVYGDLESCFQFEVEGYPLVRQRKVSIYDHELSGLI</sequence>
<organism evidence="1 2">
    <name type="scientific">Rubroshorea leprosula</name>
    <dbReference type="NCBI Taxonomy" id="152421"/>
    <lineage>
        <taxon>Eukaryota</taxon>
        <taxon>Viridiplantae</taxon>
        <taxon>Streptophyta</taxon>
        <taxon>Embryophyta</taxon>
        <taxon>Tracheophyta</taxon>
        <taxon>Spermatophyta</taxon>
        <taxon>Magnoliopsida</taxon>
        <taxon>eudicotyledons</taxon>
        <taxon>Gunneridae</taxon>
        <taxon>Pentapetalae</taxon>
        <taxon>rosids</taxon>
        <taxon>malvids</taxon>
        <taxon>Malvales</taxon>
        <taxon>Dipterocarpaceae</taxon>
        <taxon>Rubroshorea</taxon>
    </lineage>
</organism>
<keyword evidence="2" id="KW-1185">Reference proteome</keyword>
<proteinExistence type="predicted"/>